<dbReference type="Gramene" id="TraesCLE_scaffold_145617_01G000100.1">
    <property type="protein sequence ID" value="TraesCLE_scaffold_145617_01G000100.1"/>
    <property type="gene ID" value="TraesCLE_scaffold_145617_01G000100"/>
</dbReference>
<evidence type="ECO:0008006" key="3">
    <source>
        <dbReference type="Google" id="ProtNLM"/>
    </source>
</evidence>
<reference evidence="1" key="2">
    <citation type="submission" date="2018-10" db="UniProtKB">
        <authorList>
            <consortium name="EnsemblPlants"/>
        </authorList>
    </citation>
    <scope>IDENTIFICATION</scope>
</reference>
<dbReference type="OrthoDB" id="413520at2759"/>
<dbReference type="EnsemblPlants" id="TraesCS3D02G451300.1">
    <property type="protein sequence ID" value="TraesCS3D02G451300.1.cds1"/>
    <property type="gene ID" value="TraesCS3D02G451300"/>
</dbReference>
<dbReference type="SMR" id="A0A3B6H0E7"/>
<dbReference type="Gramene" id="TraesRN3D0101034300.1">
    <property type="protein sequence ID" value="TraesRN3D0101034300.1"/>
    <property type="gene ID" value="TraesRN3D0101034300"/>
</dbReference>
<dbReference type="InterPro" id="IPR019410">
    <property type="entry name" value="Methyltransf_16"/>
</dbReference>
<keyword evidence="2" id="KW-1185">Reference proteome</keyword>
<dbReference type="Gene3D" id="3.40.50.150">
    <property type="entry name" value="Vaccinia Virus protein VP39"/>
    <property type="match status" value="1"/>
</dbReference>
<dbReference type="Proteomes" id="UP000019116">
    <property type="component" value="Chromosome 3D"/>
</dbReference>
<dbReference type="SUPFAM" id="SSF53335">
    <property type="entry name" value="S-adenosyl-L-methionine-dependent methyltransferases"/>
    <property type="match status" value="1"/>
</dbReference>
<dbReference type="Gramene" id="TraesNOR3D03G01998350.1">
    <property type="protein sequence ID" value="TraesNOR3D03G01998350.1.CDS1"/>
    <property type="gene ID" value="TraesNOR3D03G01998350"/>
</dbReference>
<evidence type="ECO:0000313" key="1">
    <source>
        <dbReference type="EnsemblPlants" id="TraesCS3D02G451300.1.cds1"/>
    </source>
</evidence>
<dbReference type="Gramene" id="TraesWEE_scaffold_018837_01G000400.1">
    <property type="protein sequence ID" value="TraesWEE_scaffold_018837_01G000400.1"/>
    <property type="gene ID" value="TraesWEE_scaffold_018837_01G000400"/>
</dbReference>
<dbReference type="PANTHER" id="PTHR14614:SF109">
    <property type="entry name" value="RIBOSOMAL LYSINE N-METHYLTRANSFERASE 5"/>
    <property type="match status" value="1"/>
</dbReference>
<dbReference type="InterPro" id="IPR029063">
    <property type="entry name" value="SAM-dependent_MTases_sf"/>
</dbReference>
<dbReference type="Gramene" id="TraesARI3D03G02006050.1">
    <property type="protein sequence ID" value="TraesARI3D03G02006050.1.CDS1"/>
    <property type="gene ID" value="TraesARI3D03G02006050"/>
</dbReference>
<dbReference type="Gramene" id="TraesCS3D02G451300.1">
    <property type="protein sequence ID" value="TraesCS3D02G451300.1.cds1"/>
    <property type="gene ID" value="TraesCS3D02G451300"/>
</dbReference>
<dbReference type="Gramene" id="TraesJUL3D03G01989990.1">
    <property type="protein sequence ID" value="TraesJUL3D03G01989990.1.CDS1"/>
    <property type="gene ID" value="TraesJUL3D03G01989990"/>
</dbReference>
<dbReference type="Gramene" id="TraesJAG3D03G01979950.1">
    <property type="protein sequence ID" value="TraesJAG3D03G01979950.1.CDS1"/>
    <property type="gene ID" value="TraesJAG3D03G01979950"/>
</dbReference>
<organism evidence="1">
    <name type="scientific">Triticum aestivum</name>
    <name type="common">Wheat</name>
    <dbReference type="NCBI Taxonomy" id="4565"/>
    <lineage>
        <taxon>Eukaryota</taxon>
        <taxon>Viridiplantae</taxon>
        <taxon>Streptophyta</taxon>
        <taxon>Embryophyta</taxon>
        <taxon>Tracheophyta</taxon>
        <taxon>Spermatophyta</taxon>
        <taxon>Magnoliopsida</taxon>
        <taxon>Liliopsida</taxon>
        <taxon>Poales</taxon>
        <taxon>Poaceae</taxon>
        <taxon>BOP clade</taxon>
        <taxon>Pooideae</taxon>
        <taxon>Triticodae</taxon>
        <taxon>Triticeae</taxon>
        <taxon>Triticinae</taxon>
        <taxon>Triticum</taxon>
    </lineage>
</organism>
<dbReference type="OMA" id="NTMTFAS"/>
<dbReference type="Gramene" id="TraesROB_scaffold_140479_01G000100.1">
    <property type="protein sequence ID" value="TraesROB_scaffold_140479_01G000100.1"/>
    <property type="gene ID" value="TraesROB_scaffold_140479_01G000100"/>
</dbReference>
<dbReference type="Gramene" id="TraesPARA_EIv1.0_1157440.1">
    <property type="protein sequence ID" value="TraesPARA_EIv1.0_1157440.1.CDS1"/>
    <property type="gene ID" value="TraesPARA_EIv1.0_1157440"/>
</dbReference>
<evidence type="ECO:0000313" key="2">
    <source>
        <dbReference type="Proteomes" id="UP000019116"/>
    </source>
</evidence>
<accession>A0A3B6H0E7</accession>
<dbReference type="STRING" id="4565.A0A3B6H0E7"/>
<dbReference type="Gramene" id="TraesCAD_scaffold_006994_01G000600.1">
    <property type="protein sequence ID" value="TraesCAD_scaffold_006994_01G000600.1"/>
    <property type="gene ID" value="TraesCAD_scaffold_006994_01G000600"/>
</dbReference>
<dbReference type="Gramene" id="TraesLAC3D03G01913950.1">
    <property type="protein sequence ID" value="TraesLAC3D03G01913950.1.CDS1"/>
    <property type="gene ID" value="TraesLAC3D03G01913950"/>
</dbReference>
<dbReference type="Gramene" id="TraesSTA3D03G01967260.1">
    <property type="protein sequence ID" value="TraesSTA3D03G01967260.1.CDS1"/>
    <property type="gene ID" value="TraesSTA3D03G01967260"/>
</dbReference>
<dbReference type="Gramene" id="TraesSYM3D03G01996630.1">
    <property type="protein sequence ID" value="TraesSYM3D03G01996630.1.CDS1"/>
    <property type="gene ID" value="TraesSYM3D03G01996630"/>
</dbReference>
<proteinExistence type="predicted"/>
<dbReference type="PANTHER" id="PTHR14614">
    <property type="entry name" value="HEPATOCELLULAR CARCINOMA-ASSOCIATED ANTIGEN"/>
    <property type="match status" value="1"/>
</dbReference>
<dbReference type="Gramene" id="TraesCS3D03G0992400.1">
    <property type="protein sequence ID" value="TraesCS3D03G0992400.1.CDS1"/>
    <property type="gene ID" value="TraesCS3D03G0992400"/>
</dbReference>
<sequence length="161" mass="17165">MLLWGLGQPASHRPNAFARQGLPAFPIDACGRRLTLQQQPSSFRGASGVTGAVVWDSTVVLAKFLEHAADGGLLSVRGARAVDLGAGCGLVAALLGARVVPTDLPDRVRLLRKNLEENVGGSATVAELVWGDEYEVDPELLLRLDPEPPELVLGSDPWRRP</sequence>
<dbReference type="Gramene" id="TraesLDM3D03G01972030.1">
    <property type="protein sequence ID" value="TraesLDM3D03G01972030.1.CDS1"/>
    <property type="gene ID" value="TraesLDM3D03G01972030"/>
</dbReference>
<protein>
    <recommendedName>
        <fullName evidence="3">Methyltransferase small domain-containing protein</fullName>
    </recommendedName>
</protein>
<dbReference type="Gramene" id="TraesMAC3D03G01971170.1">
    <property type="protein sequence ID" value="TraesMAC3D03G01971170.1.CDS1"/>
    <property type="gene ID" value="TraesMAC3D03G01971170"/>
</dbReference>
<dbReference type="Pfam" id="PF10294">
    <property type="entry name" value="Methyltransf_16"/>
    <property type="match status" value="1"/>
</dbReference>
<reference evidence="1" key="1">
    <citation type="submission" date="2018-08" db="EMBL/GenBank/DDBJ databases">
        <authorList>
            <person name="Rossello M."/>
        </authorList>
    </citation>
    <scope>NUCLEOTIDE SEQUENCE [LARGE SCALE GENOMIC DNA]</scope>
    <source>
        <strain evidence="1">cv. Chinese Spring</strain>
    </source>
</reference>
<name>A0A3B6H0E7_WHEAT</name>
<dbReference type="AlphaFoldDB" id="A0A3B6H0E7"/>